<dbReference type="SUPFAM" id="SSF47592">
    <property type="entry name" value="SWIB/MDM2 domain"/>
    <property type="match status" value="2"/>
</dbReference>
<comment type="caution">
    <text evidence="3">The sequence shown here is derived from an EMBL/GenBank/DDBJ whole genome shotgun (WGS) entry which is preliminary data.</text>
</comment>
<dbReference type="Pfam" id="PF03126">
    <property type="entry name" value="Plus-3"/>
    <property type="match status" value="2"/>
</dbReference>
<dbReference type="Gene3D" id="3.90.70.200">
    <property type="entry name" value="Plus-3 domain"/>
    <property type="match status" value="2"/>
</dbReference>
<accession>A0AAW0IZ31</accession>
<dbReference type="Pfam" id="PF02201">
    <property type="entry name" value="SWIB"/>
    <property type="match status" value="2"/>
</dbReference>
<evidence type="ECO:0000313" key="4">
    <source>
        <dbReference type="Proteomes" id="UP000237347"/>
    </source>
</evidence>
<feature type="domain" description="Plus3" evidence="1">
    <location>
        <begin position="802"/>
        <end position="925"/>
    </location>
</feature>
<evidence type="ECO:0000259" key="1">
    <source>
        <dbReference type="PROSITE" id="PS51360"/>
    </source>
</evidence>
<evidence type="ECO:0000313" key="3">
    <source>
        <dbReference type="EMBL" id="KAK7819617.1"/>
    </source>
</evidence>
<dbReference type="Gene3D" id="1.10.245.10">
    <property type="entry name" value="SWIB/MDM2 domain"/>
    <property type="match status" value="2"/>
</dbReference>
<dbReference type="GO" id="GO:0003677">
    <property type="term" value="F:DNA binding"/>
    <property type="evidence" value="ECO:0007669"/>
    <property type="project" value="InterPro"/>
</dbReference>
<feature type="domain" description="DM2" evidence="2">
    <location>
        <begin position="233"/>
        <end position="316"/>
    </location>
</feature>
<evidence type="ECO:0000259" key="2">
    <source>
        <dbReference type="PROSITE" id="PS51925"/>
    </source>
</evidence>
<dbReference type="InterPro" id="IPR036128">
    <property type="entry name" value="Plus3-like_sf"/>
</dbReference>
<dbReference type="InterPro" id="IPR036885">
    <property type="entry name" value="SWIB_MDM2_dom_sf"/>
</dbReference>
<protein>
    <submittedName>
        <fullName evidence="3">Uncharacterized protein</fullName>
    </submittedName>
</protein>
<reference evidence="3 4" key="1">
    <citation type="journal article" date="2018" name="Sci. Data">
        <title>The draft genome sequence of cork oak.</title>
        <authorList>
            <person name="Ramos A.M."/>
            <person name="Usie A."/>
            <person name="Barbosa P."/>
            <person name="Barros P.M."/>
            <person name="Capote T."/>
            <person name="Chaves I."/>
            <person name="Simoes F."/>
            <person name="Abreu I."/>
            <person name="Carrasquinho I."/>
            <person name="Faro C."/>
            <person name="Guimaraes J.B."/>
            <person name="Mendonca D."/>
            <person name="Nobrega F."/>
            <person name="Rodrigues L."/>
            <person name="Saibo N.J.M."/>
            <person name="Varela M.C."/>
            <person name="Egas C."/>
            <person name="Matos J."/>
            <person name="Miguel C.M."/>
            <person name="Oliveira M.M."/>
            <person name="Ricardo C.P."/>
            <person name="Goncalves S."/>
        </authorList>
    </citation>
    <scope>NUCLEOTIDE SEQUENCE [LARGE SCALE GENOMIC DNA]</scope>
    <source>
        <strain evidence="4">cv. HL8</strain>
    </source>
</reference>
<dbReference type="InterPro" id="IPR004343">
    <property type="entry name" value="Plus-3_dom"/>
</dbReference>
<dbReference type="CDD" id="cd10567">
    <property type="entry name" value="SWIB-MDM2_like"/>
    <property type="match status" value="2"/>
</dbReference>
<dbReference type="SUPFAM" id="SSF159042">
    <property type="entry name" value="Plus3-like"/>
    <property type="match status" value="2"/>
</dbReference>
<sequence>MKKQRKHKKIIKDRDSEDWCFECKDGGKLMICDYRKELSIHWYYRLLRICRKSISGKAIGGIFCRSSLWILSLEKNVWERMIHSWRMKSPGIAVNRHSCLICQNTAKFYCVCCPNAVCGCCIGEVEFAPVKGKKVFCDNCLELLLLAEQNADYDSDGEKVDFNDRETYEGLFKEYWDIIKGREGLTVDNVYSADARLKKRGRWSNSVKIGKAKECKKLIISEKAIEKKKVSKAIEFIGWGSSPLIKFLTSIGKDTTKQLSQYDVETIISGYIQEKNLFHPKKKRRILCDPMLYSLFRRKSVDKNQIYSLLDIHFVANLEQSEDDESEDEDEIILGQKKNENITAAFKKQKTLSSNRTFQEEEVNRTLKESGFASMVAENIKLVYLRKSLVERLLKQPESFDCKVVGSFVRTKTDPTDYQRHTSHQLLQVGGIKKIASEVLLQVSNMPIDLNIAVLSDCDFTKVTELFGRYVEKAYLGKQLEGSFVEVLCGFCPWKRDCLKVYHPECVGKDDSFMENEEPWNCNRHSCLICQNTAKFYCVCCPNAVCGCCIGEVEFAPVKGKKVFCDNCLELLLLAEQNADYDSDGEKVDFNDRETYEGLFKEYWDIIKGREGLTVDNVYSADARLKKRGRWSNSVKIGKAKECKKLIISEKAIEKKKVSKAIEFIGWGSSPLIKFLTSIGKDTTKQLSQYDVETIISGYIQEKNLFHPKKKRRILCDPMLYSLFRRKSVDKNQIYSLLDIHFVANLGQSEDDESEDEDEIILGEKKNENITAAFKKQKTLSSNRTFQEEEVNRTLKESGFASMVAENIKLVYLRKSLVERLLKQPESFDCKVVGSFVRTKTDPTDYQRHTSHQLLQVGGIKKIASEVLLQVSNMPIDLNIAVLSDCDFTKEECEDLQQMVENGLLKKPTVVELEQKARSLHEDITKHLLKKPSEQERLLKQEPKVIAEMVELRSDSSDSSGD</sequence>
<dbReference type="PANTHER" id="PTHR46851:SF22">
    <property type="entry name" value="ZINC ION BINDING _ DNA BINDING PROTEIN"/>
    <property type="match status" value="1"/>
</dbReference>
<dbReference type="SMART" id="SM00719">
    <property type="entry name" value="Plus3"/>
    <property type="match status" value="2"/>
</dbReference>
<feature type="domain" description="DM2" evidence="2">
    <location>
        <begin position="661"/>
        <end position="744"/>
    </location>
</feature>
<dbReference type="InterPro" id="IPR003121">
    <property type="entry name" value="SWIB_MDM2_domain"/>
</dbReference>
<name>A0AAW0IZ31_QUESU</name>
<proteinExistence type="predicted"/>
<dbReference type="InterPro" id="IPR013083">
    <property type="entry name" value="Znf_RING/FYVE/PHD"/>
</dbReference>
<dbReference type="PANTHER" id="PTHR46851">
    <property type="entry name" value="OS01G0884500 PROTEIN"/>
    <property type="match status" value="1"/>
</dbReference>
<dbReference type="AlphaFoldDB" id="A0AAW0IZ31"/>
<keyword evidence="4" id="KW-1185">Reference proteome</keyword>
<gene>
    <name evidence="3" type="ORF">CFP56_039958</name>
</gene>
<dbReference type="Gene3D" id="3.30.40.10">
    <property type="entry name" value="Zinc/RING finger domain, C3HC4 (zinc finger)"/>
    <property type="match status" value="1"/>
</dbReference>
<dbReference type="PROSITE" id="PS51925">
    <property type="entry name" value="SWIB_MDM2"/>
    <property type="match status" value="2"/>
</dbReference>
<dbReference type="EMBL" id="PKMF04000773">
    <property type="protein sequence ID" value="KAK7819617.1"/>
    <property type="molecule type" value="Genomic_DNA"/>
</dbReference>
<dbReference type="InterPro" id="IPR045894">
    <property type="entry name" value="At5g08430-like"/>
</dbReference>
<dbReference type="Proteomes" id="UP000237347">
    <property type="component" value="Unassembled WGS sequence"/>
</dbReference>
<organism evidence="3 4">
    <name type="scientific">Quercus suber</name>
    <name type="common">Cork oak</name>
    <dbReference type="NCBI Taxonomy" id="58331"/>
    <lineage>
        <taxon>Eukaryota</taxon>
        <taxon>Viridiplantae</taxon>
        <taxon>Streptophyta</taxon>
        <taxon>Embryophyta</taxon>
        <taxon>Tracheophyta</taxon>
        <taxon>Spermatophyta</taxon>
        <taxon>Magnoliopsida</taxon>
        <taxon>eudicotyledons</taxon>
        <taxon>Gunneridae</taxon>
        <taxon>Pentapetalae</taxon>
        <taxon>rosids</taxon>
        <taxon>fabids</taxon>
        <taxon>Fagales</taxon>
        <taxon>Fagaceae</taxon>
        <taxon>Quercus</taxon>
    </lineage>
</organism>
<dbReference type="PROSITE" id="PS51360">
    <property type="entry name" value="PLUS3"/>
    <property type="match status" value="1"/>
</dbReference>